<accession>A0A7I9WBJ3</accession>
<gene>
    <name evidence="1" type="ORF">MAGR_60170</name>
</gene>
<dbReference type="InterPro" id="IPR046179">
    <property type="entry name" value="DUF6188"/>
</dbReference>
<dbReference type="EMBL" id="BLKS01000001">
    <property type="protein sequence ID" value="GFG54576.1"/>
    <property type="molecule type" value="Genomic_DNA"/>
</dbReference>
<dbReference type="Pfam" id="PF19686">
    <property type="entry name" value="DUF6188"/>
    <property type="match status" value="1"/>
</dbReference>
<protein>
    <submittedName>
        <fullName evidence="1">Uncharacterized protein</fullName>
    </submittedName>
</protein>
<evidence type="ECO:0000313" key="1">
    <source>
        <dbReference type="EMBL" id="GFG54576.1"/>
    </source>
</evidence>
<dbReference type="AlphaFoldDB" id="A0A7I9WBJ3"/>
<comment type="caution">
    <text evidence="1">The sequence shown here is derived from an EMBL/GenBank/DDBJ whole genome shotgun (WGS) entry which is preliminary data.</text>
</comment>
<proteinExistence type="predicted"/>
<organism evidence="1 2">
    <name type="scientific">Mycolicibacterium agri</name>
    <name type="common">Mycobacterium agri</name>
    <dbReference type="NCBI Taxonomy" id="36811"/>
    <lineage>
        <taxon>Bacteria</taxon>
        <taxon>Bacillati</taxon>
        <taxon>Actinomycetota</taxon>
        <taxon>Actinomycetes</taxon>
        <taxon>Mycobacteriales</taxon>
        <taxon>Mycobacteriaceae</taxon>
        <taxon>Mycolicibacterium</taxon>
    </lineage>
</organism>
<dbReference type="Proteomes" id="UP000465302">
    <property type="component" value="Unassembled WGS sequence"/>
</dbReference>
<reference evidence="1 2" key="1">
    <citation type="journal article" date="2019" name="Emerg. Microbes Infect.">
        <title>Comprehensive subspecies identification of 175 nontuberculous mycobacteria species based on 7547 genomic profiles.</title>
        <authorList>
            <person name="Matsumoto Y."/>
            <person name="Kinjo T."/>
            <person name="Motooka D."/>
            <person name="Nabeya D."/>
            <person name="Jung N."/>
            <person name="Uechi K."/>
            <person name="Horii T."/>
            <person name="Iida T."/>
            <person name="Fujita J."/>
            <person name="Nakamura S."/>
        </authorList>
    </citation>
    <scope>NUCLEOTIDE SEQUENCE [LARGE SCALE GENOMIC DNA]</scope>
    <source>
        <strain evidence="1 2">JCM 6377</strain>
    </source>
</reference>
<name>A0A7I9WBJ3_MYCAG</name>
<dbReference type="RefSeq" id="WP_234816045.1">
    <property type="nucleotide sequence ID" value="NZ_BLKS01000001.1"/>
</dbReference>
<evidence type="ECO:0000313" key="2">
    <source>
        <dbReference type="Proteomes" id="UP000465302"/>
    </source>
</evidence>
<sequence>MDLGLRGRSIQSQHIEYGLTMSLSGGYFLRLDSPFTLMLDGETTDLSPQTDPPERLVAIEQLIGRVITESVVDDSGVLTIAFDNGAVITCLPDDHYEAWMMTAPKGWTVAGTPGGEVGVWISEEP</sequence>